<reference evidence="8 9" key="1">
    <citation type="journal article" date="2011" name="BMC Genomics">
        <title>Genomic insights into an obligate epibiotic bacterial predator: Micavibrio aeruginosavorus ARL-13.</title>
        <authorList>
            <person name="Wang Z."/>
            <person name="Kadouri D."/>
            <person name="Wu M."/>
        </authorList>
    </citation>
    <scope>NUCLEOTIDE SEQUENCE [LARGE SCALE GENOMIC DNA]</scope>
    <source>
        <strain evidence="8 9">ARL-13</strain>
    </source>
</reference>
<dbReference type="HOGENOM" id="CLU_085114_0_1_5"/>
<dbReference type="eggNOG" id="COG0712">
    <property type="taxonomic scope" value="Bacteria"/>
</dbReference>
<keyword evidence="9" id="KW-1185">Reference proteome</keyword>
<dbReference type="SUPFAM" id="SSF47928">
    <property type="entry name" value="N-terminal domain of the delta subunit of the F1F0-ATP synthase"/>
    <property type="match status" value="1"/>
</dbReference>
<keyword evidence="3 7" id="KW-0375">Hydrogen ion transport</keyword>
<organism evidence="8 9">
    <name type="scientific">Micavibrio aeruginosavorus (strain ARL-13)</name>
    <dbReference type="NCBI Taxonomy" id="856793"/>
    <lineage>
        <taxon>Bacteria</taxon>
        <taxon>Pseudomonadati</taxon>
        <taxon>Bdellovibrionota</taxon>
        <taxon>Bdellovibrionia</taxon>
        <taxon>Bdellovibrionales</taxon>
        <taxon>Pseudobdellovibrionaceae</taxon>
        <taxon>Micavibrio</taxon>
    </lineage>
</organism>
<keyword evidence="6 7" id="KW-0066">ATP synthesis</keyword>
<dbReference type="AlphaFoldDB" id="G2KPA6"/>
<evidence type="ECO:0000313" key="8">
    <source>
        <dbReference type="EMBL" id="AEP09007.1"/>
    </source>
</evidence>
<dbReference type="NCBIfam" id="NF004406">
    <property type="entry name" value="PRK05758.3-2"/>
    <property type="match status" value="1"/>
</dbReference>
<dbReference type="PANTHER" id="PTHR11910">
    <property type="entry name" value="ATP SYNTHASE DELTA CHAIN"/>
    <property type="match status" value="1"/>
</dbReference>
<dbReference type="GO" id="GO:0045259">
    <property type="term" value="C:proton-transporting ATP synthase complex"/>
    <property type="evidence" value="ECO:0007669"/>
    <property type="project" value="UniProtKB-KW"/>
</dbReference>
<dbReference type="KEGG" id="mai:MICA_673"/>
<dbReference type="InterPro" id="IPR000711">
    <property type="entry name" value="ATPase_OSCP/dsu"/>
</dbReference>
<dbReference type="NCBIfam" id="NF004402">
    <property type="entry name" value="PRK05758.2-2"/>
    <property type="match status" value="1"/>
</dbReference>
<dbReference type="GO" id="GO:0046933">
    <property type="term" value="F:proton-transporting ATP synthase activity, rotational mechanism"/>
    <property type="evidence" value="ECO:0007669"/>
    <property type="project" value="UniProtKB-UniRule"/>
</dbReference>
<evidence type="ECO:0000256" key="5">
    <source>
        <dbReference type="ARBA" id="ARBA00023136"/>
    </source>
</evidence>
<sequence length="185" mass="19911">MATQTSQVASRYAVSLLDMAGDAGSVEQVEKDLNALAGMIAASDDLQKLIKNPLFNRTQHQRAILAVAEKAGFNELTRRFLGVLAGNRRLGIISGVIQAFGNELARRRGTVSARVQSAFVLSPVQTDALQKALSDKMGQNVTLNVEIDKSLLGGMVVTVGSVMIDNSVKRKLERLKRAMESRSAA</sequence>
<proteinExistence type="inferred from homology"/>
<dbReference type="GO" id="GO:0016787">
    <property type="term" value="F:hydrolase activity"/>
    <property type="evidence" value="ECO:0007669"/>
    <property type="project" value="UniProtKB-KW"/>
</dbReference>
<evidence type="ECO:0000256" key="6">
    <source>
        <dbReference type="ARBA" id="ARBA00023310"/>
    </source>
</evidence>
<keyword evidence="8" id="KW-0378">Hydrolase</keyword>
<keyword evidence="7" id="KW-1003">Cell membrane</keyword>
<name>G2KPA6_MICAA</name>
<protein>
    <recommendedName>
        <fullName evidence="7">ATP synthase subunit delta</fullName>
    </recommendedName>
    <alternativeName>
        <fullName evidence="7">ATP synthase F(1) sector subunit delta</fullName>
    </alternativeName>
    <alternativeName>
        <fullName evidence="7">F-type ATPase subunit delta</fullName>
        <shortName evidence="7">F-ATPase subunit delta</shortName>
    </alternativeName>
</protein>
<comment type="similarity">
    <text evidence="7">Belongs to the ATPase delta chain family.</text>
</comment>
<keyword evidence="4 7" id="KW-0406">Ion transport</keyword>
<comment type="subcellular location">
    <subcellularLocation>
        <location evidence="7">Cell inner membrane</location>
        <topology evidence="7">Peripheral membrane protein</topology>
    </subcellularLocation>
    <subcellularLocation>
        <location evidence="1">Membrane</location>
    </subcellularLocation>
</comment>
<dbReference type="OrthoDB" id="9796185at2"/>
<dbReference type="RefSeq" id="WP_014102230.1">
    <property type="nucleotide sequence ID" value="NC_016026.1"/>
</dbReference>
<dbReference type="STRING" id="856793.MICA_673"/>
<keyword evidence="2 7" id="KW-0813">Transport</keyword>
<evidence type="ECO:0000256" key="1">
    <source>
        <dbReference type="ARBA" id="ARBA00004370"/>
    </source>
</evidence>
<evidence type="ECO:0000256" key="2">
    <source>
        <dbReference type="ARBA" id="ARBA00022448"/>
    </source>
</evidence>
<evidence type="ECO:0000256" key="7">
    <source>
        <dbReference type="HAMAP-Rule" id="MF_01416"/>
    </source>
</evidence>
<dbReference type="InterPro" id="IPR026015">
    <property type="entry name" value="ATP_synth_OSCP/delta_N_sf"/>
</dbReference>
<keyword evidence="7" id="KW-0997">Cell inner membrane</keyword>
<dbReference type="GO" id="GO:0005886">
    <property type="term" value="C:plasma membrane"/>
    <property type="evidence" value="ECO:0007669"/>
    <property type="project" value="UniProtKB-SubCell"/>
</dbReference>
<comment type="subunit">
    <text evidence="7">F-type ATPases have 2 components, F(1) - the catalytic core - and F(0) - the membrane proton channel. F(1) has five subunits: alpha(3), beta(3), gamma(1), delta(1), epsilon(1). F(0) has three main subunits: a(1), b(2) and c(10-14). The alpha and beta chains form an alternating ring which encloses part of the gamma chain. F(1) is attached to F(0) by a central stalk formed by the gamma and epsilon chains, while a peripheral stalk is formed by the delta and b chains.</text>
</comment>
<accession>G2KPA6</accession>
<comment type="function">
    <text evidence="7">This protein is part of the stalk that links CF(0) to CF(1). It either transmits conformational changes from CF(0) to CF(1) or is implicated in proton conduction.</text>
</comment>
<dbReference type="Pfam" id="PF00213">
    <property type="entry name" value="OSCP"/>
    <property type="match status" value="1"/>
</dbReference>
<evidence type="ECO:0000256" key="4">
    <source>
        <dbReference type="ARBA" id="ARBA00023065"/>
    </source>
</evidence>
<keyword evidence="7" id="KW-0139">CF(1)</keyword>
<dbReference type="EMBL" id="CP002382">
    <property type="protein sequence ID" value="AEP09007.1"/>
    <property type="molecule type" value="Genomic_DNA"/>
</dbReference>
<evidence type="ECO:0000313" key="9">
    <source>
        <dbReference type="Proteomes" id="UP000009286"/>
    </source>
</evidence>
<dbReference type="Gene3D" id="1.10.520.20">
    <property type="entry name" value="N-terminal domain of the delta subunit of the F1F0-ATP synthase"/>
    <property type="match status" value="1"/>
</dbReference>
<gene>
    <name evidence="7 8" type="primary">atpH</name>
    <name evidence="8" type="ordered locus">MICA_673</name>
</gene>
<dbReference type="PRINTS" id="PR00125">
    <property type="entry name" value="ATPASEDELTA"/>
</dbReference>
<keyword evidence="5 7" id="KW-0472">Membrane</keyword>
<comment type="function">
    <text evidence="7">F(1)F(0) ATP synthase produces ATP from ADP in the presence of a proton or sodium gradient. F-type ATPases consist of two structural domains, F(1) containing the extramembraneous catalytic core and F(0) containing the membrane proton channel, linked together by a central stalk and a peripheral stalk. During catalysis, ATP synthesis in the catalytic domain of F(1) is coupled via a rotary mechanism of the central stalk subunits to proton translocation.</text>
</comment>
<dbReference type="Proteomes" id="UP000009286">
    <property type="component" value="Chromosome"/>
</dbReference>
<evidence type="ECO:0000256" key="3">
    <source>
        <dbReference type="ARBA" id="ARBA00022781"/>
    </source>
</evidence>
<dbReference type="NCBIfam" id="TIGR01145">
    <property type="entry name" value="ATP_synt_delta"/>
    <property type="match status" value="1"/>
</dbReference>
<dbReference type="HAMAP" id="MF_01416">
    <property type="entry name" value="ATP_synth_delta_bact"/>
    <property type="match status" value="1"/>
</dbReference>